<dbReference type="PANTHER" id="PTHR11712:SF336">
    <property type="entry name" value="3-OXOACYL-[ACYL-CARRIER-PROTEIN] SYNTHASE, MITOCHONDRIAL"/>
    <property type="match status" value="1"/>
</dbReference>
<keyword evidence="8" id="KW-0012">Acyltransferase</keyword>
<evidence type="ECO:0000256" key="7">
    <source>
        <dbReference type="ARBA" id="ARBA00023160"/>
    </source>
</evidence>
<dbReference type="NCBIfam" id="TIGR03150">
    <property type="entry name" value="fabF"/>
    <property type="match status" value="1"/>
</dbReference>
<dbReference type="CDD" id="cd00834">
    <property type="entry name" value="KAS_I_II"/>
    <property type="match status" value="1"/>
</dbReference>
<dbReference type="PROSITE" id="PS52004">
    <property type="entry name" value="KS3_2"/>
    <property type="match status" value="1"/>
</dbReference>
<dbReference type="FunFam" id="3.40.47.10:FF:000015">
    <property type="entry name" value="3-oxoacyl-[acyl-carrier-protein] synthase, mitochondrial"/>
    <property type="match status" value="1"/>
</dbReference>
<accession>A0A9P4LYX1</accession>
<keyword evidence="7 9" id="KW-0275">Fatty acid biosynthesis</keyword>
<dbReference type="InterPro" id="IPR000794">
    <property type="entry name" value="Beta-ketoacyl_synthase"/>
</dbReference>
<feature type="active site" description="For beta-ketoacyl synthase activity" evidence="10">
    <location>
        <position position="173"/>
    </location>
</feature>
<dbReference type="AlphaFoldDB" id="A0A9P4LYX1"/>
<sequence length="431" mass="45455">MRRAVITGLGAVTPLGSAGVRRTWTRLIDGQCGIVSVRDRSPQFAAQPSQVAGVVPLGSSSEGRWNAKEWLSTGEERKMALFAQYAMAAAHEALEDADWHPKSEEDLEATGVYIGSGIGSFDDVYNTSVAYDKGGYKKVSPLFVPRLLINLAAGHISMRFGFKGPNHAATTACTTGAHAIGDAARLIAFGDADVIVAGGAESCIHPLAMAGFDRARSLARDWNDSPHLASRPFDRDRAGFVMGEGAGVVVLEELEHAKARGARIYAELRGYGLSADAHHMTAPREDGEGPFLAMKRALKHARLAPGAVDYVNAHATSTVLGDASENRAIKSLLLGEQGHGKALGINVSSTKGAIGHLLGAAGSVEAILTILALHHDTLPPTLNLDNPGDPPEDFNCNYVPKAAQEKKVDVALSNSFGFGGTNASLCFSKLR</sequence>
<dbReference type="InterPro" id="IPR018201">
    <property type="entry name" value="Ketoacyl_synth_AS"/>
</dbReference>
<name>A0A9P4LYX1_9PEZI</name>
<dbReference type="EMBL" id="ML978724">
    <property type="protein sequence ID" value="KAF2086398.1"/>
    <property type="molecule type" value="Genomic_DNA"/>
</dbReference>
<dbReference type="InterPro" id="IPR020841">
    <property type="entry name" value="PKS_Beta-ketoAc_synthase_dom"/>
</dbReference>
<dbReference type="Proteomes" id="UP000799776">
    <property type="component" value="Unassembled WGS sequence"/>
</dbReference>
<feature type="domain" description="Ketosynthase family 3 (KS3)" evidence="12">
    <location>
        <begin position="1"/>
        <end position="429"/>
    </location>
</feature>
<evidence type="ECO:0000256" key="2">
    <source>
        <dbReference type="ARBA" id="ARBA00008467"/>
    </source>
</evidence>
<dbReference type="InterPro" id="IPR014031">
    <property type="entry name" value="Ketoacyl_synth_C"/>
</dbReference>
<dbReference type="PROSITE" id="PS00606">
    <property type="entry name" value="KS3_1"/>
    <property type="match status" value="1"/>
</dbReference>
<dbReference type="Pfam" id="PF02801">
    <property type="entry name" value="Ketoacyl-synt_C"/>
    <property type="match status" value="1"/>
</dbReference>
<evidence type="ECO:0000256" key="4">
    <source>
        <dbReference type="ARBA" id="ARBA00022679"/>
    </source>
</evidence>
<dbReference type="Gene3D" id="3.40.47.10">
    <property type="match status" value="1"/>
</dbReference>
<dbReference type="GO" id="GO:0006633">
    <property type="term" value="P:fatty acid biosynthetic process"/>
    <property type="evidence" value="ECO:0007669"/>
    <property type="project" value="UniProtKB-KW"/>
</dbReference>
<keyword evidence="6" id="KW-0443">Lipid metabolism</keyword>
<proteinExistence type="inferred from homology"/>
<keyword evidence="4 9" id="KW-0808">Transferase</keyword>
<dbReference type="InterPro" id="IPR017568">
    <property type="entry name" value="3-oxoacyl-ACP_synth-2"/>
</dbReference>
<dbReference type="GO" id="GO:0005739">
    <property type="term" value="C:mitochondrion"/>
    <property type="evidence" value="ECO:0007669"/>
    <property type="project" value="TreeGrafter"/>
</dbReference>
<keyword evidence="14" id="KW-1185">Reference proteome</keyword>
<dbReference type="SMART" id="SM00825">
    <property type="entry name" value="PKS_KS"/>
    <property type="match status" value="1"/>
</dbReference>
<organism evidence="13 14">
    <name type="scientific">Saccharata proteae CBS 121410</name>
    <dbReference type="NCBI Taxonomy" id="1314787"/>
    <lineage>
        <taxon>Eukaryota</taxon>
        <taxon>Fungi</taxon>
        <taxon>Dikarya</taxon>
        <taxon>Ascomycota</taxon>
        <taxon>Pezizomycotina</taxon>
        <taxon>Dothideomycetes</taxon>
        <taxon>Dothideomycetes incertae sedis</taxon>
        <taxon>Botryosphaeriales</taxon>
        <taxon>Saccharataceae</taxon>
        <taxon>Saccharata</taxon>
    </lineage>
</organism>
<keyword evidence="5" id="KW-0276">Fatty acid metabolism</keyword>
<comment type="pathway">
    <text evidence="1">Lipid metabolism; fatty acid biosynthesis.</text>
</comment>
<dbReference type="FunFam" id="3.40.47.10:FF:000024">
    <property type="entry name" value="3-oxoacyl-[acyl-carrier-protein] synthase, mitochondrial"/>
    <property type="match status" value="1"/>
</dbReference>
<dbReference type="PIRSF" id="PIRSF000447">
    <property type="entry name" value="KAS_II"/>
    <property type="match status" value="1"/>
</dbReference>
<evidence type="ECO:0000256" key="1">
    <source>
        <dbReference type="ARBA" id="ARBA00005194"/>
    </source>
</evidence>
<dbReference type="PANTHER" id="PTHR11712">
    <property type="entry name" value="POLYKETIDE SYNTHASE-RELATED"/>
    <property type="match status" value="1"/>
</dbReference>
<evidence type="ECO:0000256" key="11">
    <source>
        <dbReference type="RuleBase" id="RU003694"/>
    </source>
</evidence>
<reference evidence="13" key="1">
    <citation type="journal article" date="2020" name="Stud. Mycol.">
        <title>101 Dothideomycetes genomes: a test case for predicting lifestyles and emergence of pathogens.</title>
        <authorList>
            <person name="Haridas S."/>
            <person name="Albert R."/>
            <person name="Binder M."/>
            <person name="Bloem J."/>
            <person name="Labutti K."/>
            <person name="Salamov A."/>
            <person name="Andreopoulos B."/>
            <person name="Baker S."/>
            <person name="Barry K."/>
            <person name="Bills G."/>
            <person name="Bluhm B."/>
            <person name="Cannon C."/>
            <person name="Castanera R."/>
            <person name="Culley D."/>
            <person name="Daum C."/>
            <person name="Ezra D."/>
            <person name="Gonzalez J."/>
            <person name="Henrissat B."/>
            <person name="Kuo A."/>
            <person name="Liang C."/>
            <person name="Lipzen A."/>
            <person name="Lutzoni F."/>
            <person name="Magnuson J."/>
            <person name="Mondo S."/>
            <person name="Nolan M."/>
            <person name="Ohm R."/>
            <person name="Pangilinan J."/>
            <person name="Park H.-J."/>
            <person name="Ramirez L."/>
            <person name="Alfaro M."/>
            <person name="Sun H."/>
            <person name="Tritt A."/>
            <person name="Yoshinaga Y."/>
            <person name="Zwiers L.-H."/>
            <person name="Turgeon B."/>
            <person name="Goodwin S."/>
            <person name="Spatafora J."/>
            <person name="Crous P."/>
            <person name="Grigoriev I."/>
        </authorList>
    </citation>
    <scope>NUCLEOTIDE SEQUENCE</scope>
    <source>
        <strain evidence="13">CBS 121410</strain>
    </source>
</reference>
<evidence type="ECO:0000313" key="13">
    <source>
        <dbReference type="EMBL" id="KAF2086398.1"/>
    </source>
</evidence>
<dbReference type="InterPro" id="IPR016039">
    <property type="entry name" value="Thiolase-like"/>
</dbReference>
<gene>
    <name evidence="13" type="ORF">K490DRAFT_44101</name>
</gene>
<dbReference type="NCBIfam" id="NF005589">
    <property type="entry name" value="PRK07314.1"/>
    <property type="match status" value="1"/>
</dbReference>
<dbReference type="InterPro" id="IPR014030">
    <property type="entry name" value="Ketoacyl_synth_N"/>
</dbReference>
<protein>
    <recommendedName>
        <fullName evidence="9">3-oxoacyl-[acyl-carrier-protein] synthase</fullName>
    </recommendedName>
</protein>
<comment type="similarity">
    <text evidence="2 9 11">Belongs to the thiolase-like superfamily. Beta-ketoacyl-ACP synthases family.</text>
</comment>
<evidence type="ECO:0000256" key="10">
    <source>
        <dbReference type="PIRSR" id="PIRSR000447-1"/>
    </source>
</evidence>
<dbReference type="SUPFAM" id="SSF53901">
    <property type="entry name" value="Thiolase-like"/>
    <property type="match status" value="2"/>
</dbReference>
<dbReference type="Pfam" id="PF00109">
    <property type="entry name" value="ketoacyl-synt"/>
    <property type="match status" value="1"/>
</dbReference>
<evidence type="ECO:0000259" key="12">
    <source>
        <dbReference type="PROSITE" id="PS52004"/>
    </source>
</evidence>
<keyword evidence="3 9" id="KW-0444">Lipid biosynthesis</keyword>
<evidence type="ECO:0000256" key="6">
    <source>
        <dbReference type="ARBA" id="ARBA00023098"/>
    </source>
</evidence>
<comment type="caution">
    <text evidence="13">The sequence shown here is derived from an EMBL/GenBank/DDBJ whole genome shotgun (WGS) entry which is preliminary data.</text>
</comment>
<dbReference type="OrthoDB" id="5334845at2759"/>
<dbReference type="GO" id="GO:0004315">
    <property type="term" value="F:3-oxoacyl-[acyl-carrier-protein] synthase activity"/>
    <property type="evidence" value="ECO:0007669"/>
    <property type="project" value="InterPro"/>
</dbReference>
<evidence type="ECO:0000313" key="14">
    <source>
        <dbReference type="Proteomes" id="UP000799776"/>
    </source>
</evidence>
<evidence type="ECO:0000256" key="5">
    <source>
        <dbReference type="ARBA" id="ARBA00022832"/>
    </source>
</evidence>
<evidence type="ECO:0000256" key="8">
    <source>
        <dbReference type="ARBA" id="ARBA00023315"/>
    </source>
</evidence>
<evidence type="ECO:0000256" key="3">
    <source>
        <dbReference type="ARBA" id="ARBA00022516"/>
    </source>
</evidence>
<evidence type="ECO:0000256" key="9">
    <source>
        <dbReference type="PIRNR" id="PIRNR000447"/>
    </source>
</evidence>